<dbReference type="PROSITE" id="PS50222">
    <property type="entry name" value="EF_HAND_2"/>
    <property type="match status" value="1"/>
</dbReference>
<proteinExistence type="predicted"/>
<dbReference type="AlphaFoldDB" id="A0A2K3L7D2"/>
<reference evidence="3 4" key="1">
    <citation type="journal article" date="2014" name="Am. J. Bot.">
        <title>Genome assembly and annotation for red clover (Trifolium pratense; Fabaceae).</title>
        <authorList>
            <person name="Istvanek J."/>
            <person name="Jaros M."/>
            <person name="Krenek A."/>
            <person name="Repkova J."/>
        </authorList>
    </citation>
    <scope>NUCLEOTIDE SEQUENCE [LARGE SCALE GENOMIC DNA]</scope>
    <source>
        <strain evidence="4">cv. Tatra</strain>
        <tissue evidence="3">Young leaves</tissue>
    </source>
</reference>
<dbReference type="Pfam" id="PF13202">
    <property type="entry name" value="EF-hand_5"/>
    <property type="match status" value="1"/>
</dbReference>
<dbReference type="Proteomes" id="UP000236291">
    <property type="component" value="Unassembled WGS sequence"/>
</dbReference>
<feature type="domain" description="EF-hand" evidence="2">
    <location>
        <begin position="19"/>
        <end position="54"/>
    </location>
</feature>
<gene>
    <name evidence="3" type="ORF">L195_g030367</name>
</gene>
<sequence length="95" mass="10758">MPVYVPCDNPKRVSIEQVNLERKIRERLDKADINNNGCYTKEELTKALKDLGSYVPGWRANRCLVKADANNDGQISGEEIDTLVDYLLTRGFGKN</sequence>
<dbReference type="EMBL" id="ASHM01027527">
    <property type="protein sequence ID" value="PNX74447.1"/>
    <property type="molecule type" value="Genomic_DNA"/>
</dbReference>
<keyword evidence="1" id="KW-0106">Calcium</keyword>
<dbReference type="PROSITE" id="PS00018">
    <property type="entry name" value="EF_HAND_1"/>
    <property type="match status" value="1"/>
</dbReference>
<dbReference type="GO" id="GO:0005509">
    <property type="term" value="F:calcium ion binding"/>
    <property type="evidence" value="ECO:0007669"/>
    <property type="project" value="InterPro"/>
</dbReference>
<name>A0A2K3L7D2_TRIPR</name>
<dbReference type="InterPro" id="IPR011992">
    <property type="entry name" value="EF-hand-dom_pair"/>
</dbReference>
<dbReference type="STRING" id="57577.A0A2K3L7D2"/>
<dbReference type="CDD" id="cd00051">
    <property type="entry name" value="EFh"/>
    <property type="match status" value="1"/>
</dbReference>
<dbReference type="Gene3D" id="1.10.238.10">
    <property type="entry name" value="EF-hand"/>
    <property type="match status" value="1"/>
</dbReference>
<dbReference type="InterPro" id="IPR002048">
    <property type="entry name" value="EF_hand_dom"/>
</dbReference>
<evidence type="ECO:0000259" key="2">
    <source>
        <dbReference type="PROSITE" id="PS50222"/>
    </source>
</evidence>
<dbReference type="InterPro" id="IPR018247">
    <property type="entry name" value="EF_Hand_1_Ca_BS"/>
</dbReference>
<organism evidence="3 4">
    <name type="scientific">Trifolium pratense</name>
    <name type="common">Red clover</name>
    <dbReference type="NCBI Taxonomy" id="57577"/>
    <lineage>
        <taxon>Eukaryota</taxon>
        <taxon>Viridiplantae</taxon>
        <taxon>Streptophyta</taxon>
        <taxon>Embryophyta</taxon>
        <taxon>Tracheophyta</taxon>
        <taxon>Spermatophyta</taxon>
        <taxon>Magnoliopsida</taxon>
        <taxon>eudicotyledons</taxon>
        <taxon>Gunneridae</taxon>
        <taxon>Pentapetalae</taxon>
        <taxon>rosids</taxon>
        <taxon>fabids</taxon>
        <taxon>Fabales</taxon>
        <taxon>Fabaceae</taxon>
        <taxon>Papilionoideae</taxon>
        <taxon>50 kb inversion clade</taxon>
        <taxon>NPAAA clade</taxon>
        <taxon>Hologalegina</taxon>
        <taxon>IRL clade</taxon>
        <taxon>Trifolieae</taxon>
        <taxon>Trifolium</taxon>
    </lineage>
</organism>
<dbReference type="SUPFAM" id="SSF47473">
    <property type="entry name" value="EF-hand"/>
    <property type="match status" value="1"/>
</dbReference>
<protein>
    <submittedName>
        <fullName evidence="3">Putative calcium-binding protein CML10-like</fullName>
    </submittedName>
</protein>
<reference evidence="3 4" key="2">
    <citation type="journal article" date="2017" name="Front. Plant Sci.">
        <title>Gene Classification and Mining of Molecular Markers Useful in Red Clover (Trifolium pratense) Breeding.</title>
        <authorList>
            <person name="Istvanek J."/>
            <person name="Dluhosova J."/>
            <person name="Dluhos P."/>
            <person name="Patkova L."/>
            <person name="Nedelnik J."/>
            <person name="Repkova J."/>
        </authorList>
    </citation>
    <scope>NUCLEOTIDE SEQUENCE [LARGE SCALE GENOMIC DNA]</scope>
    <source>
        <strain evidence="4">cv. Tatra</strain>
        <tissue evidence="3">Young leaves</tissue>
    </source>
</reference>
<evidence type="ECO:0000313" key="4">
    <source>
        <dbReference type="Proteomes" id="UP000236291"/>
    </source>
</evidence>
<evidence type="ECO:0000313" key="3">
    <source>
        <dbReference type="EMBL" id="PNX74447.1"/>
    </source>
</evidence>
<accession>A0A2K3L7D2</accession>
<evidence type="ECO:0000256" key="1">
    <source>
        <dbReference type="ARBA" id="ARBA00022837"/>
    </source>
</evidence>
<comment type="caution">
    <text evidence="3">The sequence shown here is derived from an EMBL/GenBank/DDBJ whole genome shotgun (WGS) entry which is preliminary data.</text>
</comment>